<dbReference type="Pfam" id="PF13560">
    <property type="entry name" value="HTH_31"/>
    <property type="match status" value="1"/>
</dbReference>
<dbReference type="SUPFAM" id="SSF47413">
    <property type="entry name" value="lambda repressor-like DNA-binding domains"/>
    <property type="match status" value="1"/>
</dbReference>
<dbReference type="Gene3D" id="3.30.450.180">
    <property type="match status" value="1"/>
</dbReference>
<dbReference type="SMART" id="SM00530">
    <property type="entry name" value="HTH_XRE"/>
    <property type="match status" value="1"/>
</dbReference>
<dbReference type="InterPro" id="IPR010982">
    <property type="entry name" value="Lambda_DNA-bd_dom_sf"/>
</dbReference>
<dbReference type="OrthoDB" id="154603at2"/>
<dbReference type="PANTHER" id="PTHR35010">
    <property type="entry name" value="BLL4672 PROTEIN-RELATED"/>
    <property type="match status" value="1"/>
</dbReference>
<feature type="domain" description="HTH cro/C1-type" evidence="1">
    <location>
        <begin position="30"/>
        <end position="85"/>
    </location>
</feature>
<dbReference type="AlphaFoldDB" id="A0A4P6JNB9"/>
<gene>
    <name evidence="2" type="ORF">EPA93_12405</name>
</gene>
<organism evidence="2 3">
    <name type="scientific">Ktedonosporobacter rubrisoli</name>
    <dbReference type="NCBI Taxonomy" id="2509675"/>
    <lineage>
        <taxon>Bacteria</taxon>
        <taxon>Bacillati</taxon>
        <taxon>Chloroflexota</taxon>
        <taxon>Ktedonobacteria</taxon>
        <taxon>Ktedonobacterales</taxon>
        <taxon>Ktedonosporobacteraceae</taxon>
        <taxon>Ktedonosporobacter</taxon>
    </lineage>
</organism>
<evidence type="ECO:0000313" key="3">
    <source>
        <dbReference type="Proteomes" id="UP000290365"/>
    </source>
</evidence>
<dbReference type="InterPro" id="IPR001387">
    <property type="entry name" value="Cro/C1-type_HTH"/>
</dbReference>
<accession>A0A4P6JNB9</accession>
<keyword evidence="3" id="KW-1185">Reference proteome</keyword>
<dbReference type="EMBL" id="CP035758">
    <property type="protein sequence ID" value="QBD76764.1"/>
    <property type="molecule type" value="Genomic_DNA"/>
</dbReference>
<evidence type="ECO:0000313" key="2">
    <source>
        <dbReference type="EMBL" id="QBD76764.1"/>
    </source>
</evidence>
<dbReference type="Pfam" id="PF17765">
    <property type="entry name" value="MLTR_LBD"/>
    <property type="match status" value="1"/>
</dbReference>
<dbReference type="GO" id="GO:0003677">
    <property type="term" value="F:DNA binding"/>
    <property type="evidence" value="ECO:0007669"/>
    <property type="project" value="InterPro"/>
</dbReference>
<dbReference type="PROSITE" id="PS50943">
    <property type="entry name" value="HTH_CROC1"/>
    <property type="match status" value="1"/>
</dbReference>
<dbReference type="Proteomes" id="UP000290365">
    <property type="component" value="Chromosome"/>
</dbReference>
<evidence type="ECO:0000259" key="1">
    <source>
        <dbReference type="PROSITE" id="PS50943"/>
    </source>
</evidence>
<proteinExistence type="predicted"/>
<dbReference type="CDD" id="cd00093">
    <property type="entry name" value="HTH_XRE"/>
    <property type="match status" value="1"/>
</dbReference>
<dbReference type="Gene3D" id="1.10.260.40">
    <property type="entry name" value="lambda repressor-like DNA-binding domains"/>
    <property type="match status" value="1"/>
</dbReference>
<dbReference type="InterPro" id="IPR041413">
    <property type="entry name" value="MLTR_LBD"/>
</dbReference>
<name>A0A4P6JNB9_KTERU</name>
<dbReference type="KEGG" id="kbs:EPA93_12405"/>
<protein>
    <submittedName>
        <fullName evidence="2">XRE family transcriptional regulator</fullName>
    </submittedName>
</protein>
<dbReference type="RefSeq" id="WP_129887828.1">
    <property type="nucleotide sequence ID" value="NZ_CP035758.1"/>
</dbReference>
<reference evidence="2 3" key="1">
    <citation type="submission" date="2019-01" db="EMBL/GenBank/DDBJ databases">
        <title>Ktedonosporobacter rubrisoli SCAWS-G2.</title>
        <authorList>
            <person name="Huang Y."/>
            <person name="Yan B."/>
        </authorList>
    </citation>
    <scope>NUCLEOTIDE SEQUENCE [LARGE SCALE GENOMIC DNA]</scope>
    <source>
        <strain evidence="2 3">SCAWS-G2</strain>
    </source>
</reference>
<sequence length="297" mass="34316">MNKQERRMELSKFLRSRRARLTPERVGIPLTRRRRTPGLRREEIAELAGVSTAWYTYLEQGRDVHVSRSVLESIADALQLSRDERIHLAWLADQPLPPDVPPLVETLSPAYQRVLDLMELGPAYVTGRRTDILAWNRAASLIFADFAAIPERERNMLRLLFTESDFRQRFPARELFALETLSSFRATASQYLSDPHIAGFVEALKRESPEFRQAWEGQQVQRQCSRWREIEHPLVGKLILEIASFQISGDPDLKCCVYSAEPGSETEYKLKELLEDQRQTQYAPPSLLHTTLLTTWP</sequence>